<dbReference type="AlphaFoldDB" id="A0A399NWM1"/>
<keyword evidence="1" id="KW-0812">Transmembrane</keyword>
<proteinExistence type="predicted"/>
<organism evidence="2 3">
    <name type="scientific">Clavibacter michiganensis</name>
    <dbReference type="NCBI Taxonomy" id="28447"/>
    <lineage>
        <taxon>Bacteria</taxon>
        <taxon>Bacillati</taxon>
        <taxon>Actinomycetota</taxon>
        <taxon>Actinomycetes</taxon>
        <taxon>Micrococcales</taxon>
        <taxon>Microbacteriaceae</taxon>
        <taxon>Clavibacter</taxon>
    </lineage>
</organism>
<dbReference type="Pfam" id="PF11255">
    <property type="entry name" value="DUF3054"/>
    <property type="match status" value="1"/>
</dbReference>
<keyword evidence="1" id="KW-1133">Transmembrane helix</keyword>
<feature type="transmembrane region" description="Helical" evidence="1">
    <location>
        <begin position="15"/>
        <end position="35"/>
    </location>
</feature>
<name>A0A399NWM1_9MICO</name>
<keyword evidence="1" id="KW-0472">Membrane</keyword>
<gene>
    <name evidence="2" type="ORF">DZF96_06180</name>
</gene>
<reference evidence="2 3" key="1">
    <citation type="submission" date="2018-08" db="EMBL/GenBank/DDBJ databases">
        <title>Genome Sequence of Clavibacter michiganensis Subspecies type strains, and the Atypical Peach-Colored Strains Isolated from Tomato.</title>
        <authorList>
            <person name="Osdaghi E."/>
            <person name="Portier P."/>
            <person name="Briand M."/>
            <person name="Jacques M.-A."/>
        </authorList>
    </citation>
    <scope>NUCLEOTIDE SEQUENCE [LARGE SCALE GENOMIC DNA]</scope>
    <source>
        <strain evidence="2 3">CFBP 7493</strain>
    </source>
</reference>
<sequence>MTPRTSRRRAARPEIVRAVVLDAALIVVFVLIGRASHGEDLAPSGVLGTAWPFLAGGLAGWIVARAWRSPSRVVPTGLVVWGVTLVVGMVLRALSGEGVVVPFVITTAIILGLLMLGWRAISAVVVRRRARA</sequence>
<comment type="caution">
    <text evidence="2">The sequence shown here is derived from an EMBL/GenBank/DDBJ whole genome shotgun (WGS) entry which is preliminary data.</text>
</comment>
<dbReference type="InterPro" id="IPR021414">
    <property type="entry name" value="DUF3054"/>
</dbReference>
<evidence type="ECO:0000313" key="3">
    <source>
        <dbReference type="Proteomes" id="UP000266298"/>
    </source>
</evidence>
<accession>A0A399NWM1</accession>
<evidence type="ECO:0000256" key="1">
    <source>
        <dbReference type="SAM" id="Phobius"/>
    </source>
</evidence>
<dbReference type="EMBL" id="QWEC01000062">
    <property type="protein sequence ID" value="RII97709.1"/>
    <property type="molecule type" value="Genomic_DNA"/>
</dbReference>
<evidence type="ECO:0000313" key="2">
    <source>
        <dbReference type="EMBL" id="RII97709.1"/>
    </source>
</evidence>
<dbReference type="Proteomes" id="UP000266298">
    <property type="component" value="Unassembled WGS sequence"/>
</dbReference>
<dbReference type="RefSeq" id="WP_051629177.1">
    <property type="nucleotide sequence ID" value="NZ_QWEC01000062.1"/>
</dbReference>
<feature type="transmembrane region" description="Helical" evidence="1">
    <location>
        <begin position="100"/>
        <end position="121"/>
    </location>
</feature>
<feature type="transmembrane region" description="Helical" evidence="1">
    <location>
        <begin position="41"/>
        <end position="64"/>
    </location>
</feature>
<protein>
    <submittedName>
        <fullName evidence="2">DUF3054 domain-containing protein</fullName>
    </submittedName>
</protein>
<feature type="transmembrane region" description="Helical" evidence="1">
    <location>
        <begin position="76"/>
        <end position="94"/>
    </location>
</feature>